<dbReference type="Proteomes" id="UP001431209">
    <property type="component" value="Unassembled WGS sequence"/>
</dbReference>
<dbReference type="Gene3D" id="3.30.40.10">
    <property type="entry name" value="Zinc/RING finger domain, C3HC4 (zinc finger)"/>
    <property type="match status" value="1"/>
</dbReference>
<dbReference type="EMBL" id="JAOPGA020001349">
    <property type="protein sequence ID" value="KAL0487561.1"/>
    <property type="molecule type" value="Genomic_DNA"/>
</dbReference>
<dbReference type="SUPFAM" id="SSF57850">
    <property type="entry name" value="RING/U-box"/>
    <property type="match status" value="1"/>
</dbReference>
<evidence type="ECO:0000256" key="3">
    <source>
        <dbReference type="SAM" id="Coils"/>
    </source>
</evidence>
<dbReference type="AlphaFoldDB" id="A0AAW2ZEG8"/>
<proteinExistence type="predicted"/>
<dbReference type="GO" id="GO:0008270">
    <property type="term" value="F:zinc ion binding"/>
    <property type="evidence" value="ECO:0007669"/>
    <property type="project" value="UniProtKB-KW"/>
</dbReference>
<evidence type="ECO:0000313" key="7">
    <source>
        <dbReference type="Proteomes" id="UP001431209"/>
    </source>
</evidence>
<reference evidence="6 7" key="1">
    <citation type="submission" date="2024-03" db="EMBL/GenBank/DDBJ databases">
        <title>The Acrasis kona genome and developmental transcriptomes reveal deep origins of eukaryotic multicellular pathways.</title>
        <authorList>
            <person name="Sheikh S."/>
            <person name="Fu C.-J."/>
            <person name="Brown M.W."/>
            <person name="Baldauf S.L."/>
        </authorList>
    </citation>
    <scope>NUCLEOTIDE SEQUENCE [LARGE SCALE GENOMIC DNA]</scope>
    <source>
        <strain evidence="6 7">ATCC MYA-3509</strain>
    </source>
</reference>
<evidence type="ECO:0000256" key="2">
    <source>
        <dbReference type="PROSITE-ProRule" id="PRU00175"/>
    </source>
</evidence>
<keyword evidence="3" id="KW-0175">Coiled coil</keyword>
<dbReference type="Gene3D" id="1.25.40.20">
    <property type="entry name" value="Ankyrin repeat-containing domain"/>
    <property type="match status" value="1"/>
</dbReference>
<dbReference type="Pfam" id="PF13920">
    <property type="entry name" value="zf-C3HC4_3"/>
    <property type="match status" value="1"/>
</dbReference>
<dbReference type="Pfam" id="PF12796">
    <property type="entry name" value="Ank_2"/>
    <property type="match status" value="1"/>
</dbReference>
<keyword evidence="7" id="KW-1185">Reference proteome</keyword>
<feature type="coiled-coil region" evidence="3">
    <location>
        <begin position="123"/>
        <end position="150"/>
    </location>
</feature>
<dbReference type="SUPFAM" id="SSF48403">
    <property type="entry name" value="Ankyrin repeat"/>
    <property type="match status" value="1"/>
</dbReference>
<feature type="coiled-coil region" evidence="3">
    <location>
        <begin position="220"/>
        <end position="247"/>
    </location>
</feature>
<sequence>MFWLLALPAAYAGSYAIKKLYDVFGRSKLHIACENGDIESVKQLLQSGASVNEIDKDGMTALHFASIIGDVRIVILLLENSADIKAANKQGSTALMLAAKFNHEVVQWILRSHLTNLKHLTKEKSLECLIELLKQKNQNKLQEINQLKASQSHNVLNTAVDHLTLIQVKSETTQRSKHLLKSLQKDLHQNHEKCTKLTKTPKIENIHQLKQIINNRDELIQVSNNTLKKLEQHLNTTKEEMDQLLHLQNLISNRLKKNEEFVNDFHSLKQSVTEYEYNQGEIKDLIASYENLMQRIKNCTLKSNYLVPELKKQLTVIGDEIKNACRREEEEREEQDDDAFCVICMEVTKSHICVPCGHLCLCENCKDCEYVTSSGLCPVCRTEMTSCIKIF</sequence>
<dbReference type="SMART" id="SM00248">
    <property type="entry name" value="ANK"/>
    <property type="match status" value="3"/>
</dbReference>
<comment type="caution">
    <text evidence="6">The sequence shown here is derived from an EMBL/GenBank/DDBJ whole genome shotgun (WGS) entry which is preliminary data.</text>
</comment>
<feature type="chain" id="PRO_5043980145" evidence="4">
    <location>
        <begin position="17"/>
        <end position="391"/>
    </location>
</feature>
<feature type="repeat" description="ANK" evidence="1">
    <location>
        <begin position="57"/>
        <end position="89"/>
    </location>
</feature>
<evidence type="ECO:0000256" key="1">
    <source>
        <dbReference type="PROSITE-ProRule" id="PRU00023"/>
    </source>
</evidence>
<evidence type="ECO:0000259" key="5">
    <source>
        <dbReference type="PROSITE" id="PS50089"/>
    </source>
</evidence>
<dbReference type="InterPro" id="IPR001841">
    <property type="entry name" value="Znf_RING"/>
</dbReference>
<dbReference type="InterPro" id="IPR039323">
    <property type="entry name" value="ANKRD_45/46/60"/>
</dbReference>
<keyword evidence="2" id="KW-0862">Zinc</keyword>
<protein>
    <submittedName>
        <fullName evidence="6">Ankyrin repeat-containing protein</fullName>
    </submittedName>
</protein>
<keyword evidence="2" id="KW-0863">Zinc-finger</keyword>
<keyword evidence="2" id="KW-0479">Metal-binding</keyword>
<dbReference type="InterPro" id="IPR013083">
    <property type="entry name" value="Znf_RING/FYVE/PHD"/>
</dbReference>
<feature type="repeat" description="ANK" evidence="1">
    <location>
        <begin position="24"/>
        <end position="56"/>
    </location>
</feature>
<keyword evidence="4" id="KW-0732">Signal</keyword>
<evidence type="ECO:0000256" key="4">
    <source>
        <dbReference type="SAM" id="SignalP"/>
    </source>
</evidence>
<feature type="domain" description="RING-type" evidence="5">
    <location>
        <begin position="341"/>
        <end position="381"/>
    </location>
</feature>
<dbReference type="InterPro" id="IPR036770">
    <property type="entry name" value="Ankyrin_rpt-contain_sf"/>
</dbReference>
<dbReference type="PROSITE" id="PS50297">
    <property type="entry name" value="ANK_REP_REGION"/>
    <property type="match status" value="2"/>
</dbReference>
<dbReference type="PANTHER" id="PTHR22677">
    <property type="entry name" value="ANKYRIN REPEAT DOMAIN-CONTAINING PROTEIN 60"/>
    <property type="match status" value="1"/>
</dbReference>
<evidence type="ECO:0000313" key="6">
    <source>
        <dbReference type="EMBL" id="KAL0487561.1"/>
    </source>
</evidence>
<accession>A0AAW2ZEG8</accession>
<name>A0AAW2ZEG8_9EUKA</name>
<organism evidence="6 7">
    <name type="scientific">Acrasis kona</name>
    <dbReference type="NCBI Taxonomy" id="1008807"/>
    <lineage>
        <taxon>Eukaryota</taxon>
        <taxon>Discoba</taxon>
        <taxon>Heterolobosea</taxon>
        <taxon>Tetramitia</taxon>
        <taxon>Eutetramitia</taxon>
        <taxon>Acrasidae</taxon>
        <taxon>Acrasis</taxon>
    </lineage>
</organism>
<feature type="signal peptide" evidence="4">
    <location>
        <begin position="1"/>
        <end position="16"/>
    </location>
</feature>
<dbReference type="PROSITE" id="PS50088">
    <property type="entry name" value="ANK_REPEAT"/>
    <property type="match status" value="2"/>
</dbReference>
<dbReference type="InterPro" id="IPR002110">
    <property type="entry name" value="Ankyrin_rpt"/>
</dbReference>
<dbReference type="PANTHER" id="PTHR22677:SF4">
    <property type="entry name" value="USHER SYNDROME TYPE-1G PROTEIN-LIKE PROTEIN"/>
    <property type="match status" value="1"/>
</dbReference>
<gene>
    <name evidence="6" type="ORF">AKO1_000314</name>
</gene>
<keyword evidence="1" id="KW-0040">ANK repeat</keyword>
<dbReference type="PROSITE" id="PS50089">
    <property type="entry name" value="ZF_RING_2"/>
    <property type="match status" value="1"/>
</dbReference>